<dbReference type="InterPro" id="IPR012132">
    <property type="entry name" value="GMC_OxRdtase"/>
</dbReference>
<dbReference type="GO" id="GO:0050660">
    <property type="term" value="F:flavin adenine dinucleotide binding"/>
    <property type="evidence" value="ECO:0007669"/>
    <property type="project" value="InterPro"/>
</dbReference>
<accession>A0A1S8BAL0</accession>
<evidence type="ECO:0000259" key="10">
    <source>
        <dbReference type="PROSITE" id="PS00623"/>
    </source>
</evidence>
<feature type="active site" description="Proton donor" evidence="6">
    <location>
        <position position="532"/>
    </location>
</feature>
<evidence type="ECO:0000256" key="7">
    <source>
        <dbReference type="PIRSR" id="PIRSR000137-2"/>
    </source>
</evidence>
<proteinExistence type="inferred from homology"/>
<dbReference type="InterPro" id="IPR000172">
    <property type="entry name" value="GMC_OxRdtase_N"/>
</dbReference>
<dbReference type="PANTHER" id="PTHR11552">
    <property type="entry name" value="GLUCOSE-METHANOL-CHOLINE GMC OXIDOREDUCTASE"/>
    <property type="match status" value="1"/>
</dbReference>
<organism evidence="12 13">
    <name type="scientific">Diplodia seriata</name>
    <dbReference type="NCBI Taxonomy" id="420778"/>
    <lineage>
        <taxon>Eukaryota</taxon>
        <taxon>Fungi</taxon>
        <taxon>Dikarya</taxon>
        <taxon>Ascomycota</taxon>
        <taxon>Pezizomycotina</taxon>
        <taxon>Dothideomycetes</taxon>
        <taxon>Dothideomycetes incertae sedis</taxon>
        <taxon>Botryosphaeriales</taxon>
        <taxon>Botryosphaeriaceae</taxon>
        <taxon>Diplodia</taxon>
    </lineage>
</organism>
<evidence type="ECO:0000256" key="4">
    <source>
        <dbReference type="ARBA" id="ARBA00022827"/>
    </source>
</evidence>
<feature type="signal peptide" evidence="9">
    <location>
        <begin position="1"/>
        <end position="20"/>
    </location>
</feature>
<feature type="binding site" evidence="7">
    <location>
        <position position="111"/>
    </location>
    <ligand>
        <name>FAD</name>
        <dbReference type="ChEBI" id="CHEBI:57692"/>
    </ligand>
</feature>
<feature type="chain" id="PRO_5012887782" evidence="9">
    <location>
        <begin position="21"/>
        <end position="597"/>
    </location>
</feature>
<reference evidence="12 13" key="1">
    <citation type="submission" date="2017-01" db="EMBL/GenBank/DDBJ databases">
        <title>Draft genome sequence of Diplodia seriata F98.1, a fungal species involved in grapevine trunk diseases.</title>
        <authorList>
            <person name="Robert-Siegwald G."/>
            <person name="Vallet J."/>
            <person name="Abou-Mansour E."/>
            <person name="Xu J."/>
            <person name="Rey P."/>
            <person name="Bertsch C."/>
            <person name="Rego C."/>
            <person name="Larignon P."/>
            <person name="Fontaine F."/>
            <person name="Lebrun M.-H."/>
        </authorList>
    </citation>
    <scope>NUCLEOTIDE SEQUENCE [LARGE SCALE GENOMIC DNA]</scope>
    <source>
        <strain evidence="12 13">F98.1</strain>
    </source>
</reference>
<dbReference type="Gene3D" id="4.10.450.10">
    <property type="entry name" value="Glucose Oxidase, domain 2"/>
    <property type="match status" value="1"/>
</dbReference>
<feature type="active site" description="Proton acceptor" evidence="6">
    <location>
        <position position="575"/>
    </location>
</feature>
<dbReference type="SUPFAM" id="SSF51905">
    <property type="entry name" value="FAD/NAD(P)-binding domain"/>
    <property type="match status" value="1"/>
</dbReference>
<protein>
    <submittedName>
        <fullName evidence="12">Glucose oxidase</fullName>
    </submittedName>
</protein>
<evidence type="ECO:0000259" key="11">
    <source>
        <dbReference type="PROSITE" id="PS00624"/>
    </source>
</evidence>
<evidence type="ECO:0000256" key="5">
    <source>
        <dbReference type="ARBA" id="ARBA00023002"/>
    </source>
</evidence>
<sequence length="597" mass="63764">MLAALLVAFTFCSLSVGALAAEISSSAYDYIVVGGGTCGLVVANRLSENANVSVLIIEAGDSVYANPNVTAIDGYGRAFGTAIDRQYKTVPQTFGNSDVQTIHAAKALGGTSTINGMSYTRAEAVQIDAWEKIGNTGWNWEALYPYYLKSERYQPPTVEQTVGGATFNPEYHGFEGPLGVGYAKDEAANDFPSLLNESYQAIGIPFPQDVNGGSMRGFTIYPRTLDTDANVRSDAARAYYWPFSTSRQNLHLSLNSTVTRVLLDSSTHPDGDAVASAVEIVAANGTKIIINASREIILSAGALRTPSILELSGIGNTQILSKASIKTKVSLPGVGEHLIDQINSGMTFSKATSQMYTGASASASYPNVTDIFGNSTSAFASAVLAALPAYASAISAQNNNCTTAEDMLSLLKLQHSLIFEAQVPVAEIISWPAEDSFGSQYWSTLPFTRGNIHVTSSDPSAAAKINPNYFMLGYDVDSQVEIARWVRKLFATAPLADVVGAEKWPGTKAVASNASNAAWSKWLKRNYRGNYHVLSTAAMMPREKGGVVDERLKVYGTANVRVVDASVFPFQVCGHLMSTLYAVAERASDLIKEDGGL</sequence>
<dbReference type="GO" id="GO:0016614">
    <property type="term" value="F:oxidoreductase activity, acting on CH-OH group of donors"/>
    <property type="evidence" value="ECO:0007669"/>
    <property type="project" value="InterPro"/>
</dbReference>
<dbReference type="Gene3D" id="3.50.50.60">
    <property type="entry name" value="FAD/NAD(P)-binding domain"/>
    <property type="match status" value="1"/>
</dbReference>
<keyword evidence="4 7" id="KW-0274">FAD</keyword>
<evidence type="ECO:0000256" key="1">
    <source>
        <dbReference type="ARBA" id="ARBA00001974"/>
    </source>
</evidence>
<dbReference type="STRING" id="420778.A0A1S8BAL0"/>
<name>A0A1S8BAL0_9PEZI</name>
<dbReference type="PANTHER" id="PTHR11552:SF201">
    <property type="entry name" value="GLUCOSE-METHANOL-CHOLINE OXIDOREDUCTASE N-TERMINAL DOMAIN-CONTAINING PROTEIN"/>
    <property type="match status" value="1"/>
</dbReference>
<gene>
    <name evidence="12" type="ORF">BK809_0001673</name>
</gene>
<comment type="cofactor">
    <cofactor evidence="1 7">
        <name>FAD</name>
        <dbReference type="ChEBI" id="CHEBI:57692"/>
    </cofactor>
</comment>
<dbReference type="Proteomes" id="UP000190776">
    <property type="component" value="Unassembled WGS sequence"/>
</dbReference>
<feature type="domain" description="Glucose-methanol-choline oxidoreductase N-terminal" evidence="11">
    <location>
        <begin position="301"/>
        <end position="315"/>
    </location>
</feature>
<comment type="caution">
    <text evidence="12">The sequence shown here is derived from an EMBL/GenBank/DDBJ whole genome shotgun (WGS) entry which is preliminary data.</text>
</comment>
<keyword evidence="5" id="KW-0560">Oxidoreductase</keyword>
<evidence type="ECO:0000256" key="6">
    <source>
        <dbReference type="PIRSR" id="PIRSR000137-1"/>
    </source>
</evidence>
<dbReference type="Pfam" id="PF00732">
    <property type="entry name" value="GMC_oxred_N"/>
    <property type="match status" value="1"/>
</dbReference>
<evidence type="ECO:0000256" key="3">
    <source>
        <dbReference type="ARBA" id="ARBA00022630"/>
    </source>
</evidence>
<evidence type="ECO:0000256" key="8">
    <source>
        <dbReference type="RuleBase" id="RU003968"/>
    </source>
</evidence>
<dbReference type="PROSITE" id="PS00624">
    <property type="entry name" value="GMC_OXRED_2"/>
    <property type="match status" value="1"/>
</dbReference>
<dbReference type="PIRSF" id="PIRSF000137">
    <property type="entry name" value="Alcohol_oxidase"/>
    <property type="match status" value="1"/>
</dbReference>
<dbReference type="EMBL" id="MSZU01000087">
    <property type="protein sequence ID" value="OMP84570.1"/>
    <property type="molecule type" value="Genomic_DNA"/>
</dbReference>
<dbReference type="Pfam" id="PF05199">
    <property type="entry name" value="GMC_oxred_C"/>
    <property type="match status" value="1"/>
</dbReference>
<feature type="binding site" evidence="7">
    <location>
        <position position="258"/>
    </location>
    <ligand>
        <name>FAD</name>
        <dbReference type="ChEBI" id="CHEBI:57692"/>
    </ligand>
</feature>
<dbReference type="InterPro" id="IPR036188">
    <property type="entry name" value="FAD/NAD-bd_sf"/>
</dbReference>
<keyword evidence="3 8" id="KW-0285">Flavoprotein</keyword>
<keyword evidence="9" id="KW-0732">Signal</keyword>
<dbReference type="PROSITE" id="PS00623">
    <property type="entry name" value="GMC_OXRED_1"/>
    <property type="match status" value="1"/>
</dbReference>
<evidence type="ECO:0000313" key="13">
    <source>
        <dbReference type="Proteomes" id="UP000190776"/>
    </source>
</evidence>
<dbReference type="SUPFAM" id="SSF54373">
    <property type="entry name" value="FAD-linked reductases, C-terminal domain"/>
    <property type="match status" value="1"/>
</dbReference>
<evidence type="ECO:0000256" key="9">
    <source>
        <dbReference type="SAM" id="SignalP"/>
    </source>
</evidence>
<dbReference type="OrthoDB" id="269227at2759"/>
<dbReference type="InterPro" id="IPR007867">
    <property type="entry name" value="GMC_OxRtase_C"/>
</dbReference>
<comment type="similarity">
    <text evidence="2 8">Belongs to the GMC oxidoreductase family.</text>
</comment>
<dbReference type="Gene3D" id="3.30.560.10">
    <property type="entry name" value="Glucose Oxidase, domain 3"/>
    <property type="match status" value="1"/>
</dbReference>
<evidence type="ECO:0000313" key="12">
    <source>
        <dbReference type="EMBL" id="OMP84570.1"/>
    </source>
</evidence>
<feature type="domain" description="Glucose-methanol-choline oxidoreductase N-terminal" evidence="10">
    <location>
        <begin position="105"/>
        <end position="128"/>
    </location>
</feature>
<dbReference type="AlphaFoldDB" id="A0A1S8BAL0"/>
<dbReference type="InterPro" id="IPR027424">
    <property type="entry name" value="Glucose_Oxidase_domain_2"/>
</dbReference>
<evidence type="ECO:0000256" key="2">
    <source>
        <dbReference type="ARBA" id="ARBA00010790"/>
    </source>
</evidence>